<dbReference type="EMBL" id="CP108036">
    <property type="protein sequence ID" value="WUN84426.1"/>
    <property type="molecule type" value="Genomic_DNA"/>
</dbReference>
<evidence type="ECO:0000259" key="3">
    <source>
        <dbReference type="Pfam" id="PF02517"/>
    </source>
</evidence>
<keyword evidence="4" id="KW-0482">Metalloprotease</keyword>
<dbReference type="InterPro" id="IPR003675">
    <property type="entry name" value="Rce1/LyrA-like_dom"/>
</dbReference>
<evidence type="ECO:0000313" key="4">
    <source>
        <dbReference type="EMBL" id="WUN84426.1"/>
    </source>
</evidence>
<feature type="region of interest" description="Disordered" evidence="1">
    <location>
        <begin position="1"/>
        <end position="30"/>
    </location>
</feature>
<organism evidence="4 5">
    <name type="scientific">Streptomyces erythrochromogenes</name>
    <dbReference type="NCBI Taxonomy" id="285574"/>
    <lineage>
        <taxon>Bacteria</taxon>
        <taxon>Bacillati</taxon>
        <taxon>Actinomycetota</taxon>
        <taxon>Actinomycetes</taxon>
        <taxon>Kitasatosporales</taxon>
        <taxon>Streptomycetaceae</taxon>
        <taxon>Streptomyces</taxon>
    </lineage>
</organism>
<keyword evidence="5" id="KW-1185">Reference proteome</keyword>
<protein>
    <submittedName>
        <fullName evidence="4">CPBP family intramembrane metalloprotease</fullName>
    </submittedName>
</protein>
<keyword evidence="4" id="KW-0378">Hydrolase</keyword>
<dbReference type="Pfam" id="PF02517">
    <property type="entry name" value="Rce1-like"/>
    <property type="match status" value="1"/>
</dbReference>
<keyword evidence="2" id="KW-1133">Transmembrane helix</keyword>
<feature type="transmembrane region" description="Helical" evidence="2">
    <location>
        <begin position="238"/>
        <end position="259"/>
    </location>
</feature>
<evidence type="ECO:0000313" key="5">
    <source>
        <dbReference type="Proteomes" id="UP001432312"/>
    </source>
</evidence>
<feature type="transmembrane region" description="Helical" evidence="2">
    <location>
        <begin position="207"/>
        <end position="231"/>
    </location>
</feature>
<feature type="transmembrane region" description="Helical" evidence="2">
    <location>
        <begin position="58"/>
        <end position="78"/>
    </location>
</feature>
<evidence type="ECO:0000256" key="2">
    <source>
        <dbReference type="SAM" id="Phobius"/>
    </source>
</evidence>
<keyword evidence="2" id="KW-0472">Membrane</keyword>
<gene>
    <name evidence="4" type="ORF">OHA91_32330</name>
</gene>
<evidence type="ECO:0000256" key="1">
    <source>
        <dbReference type="SAM" id="MobiDB-lite"/>
    </source>
</evidence>
<dbReference type="RefSeq" id="WP_328741191.1">
    <property type="nucleotide sequence ID" value="NZ_CP108036.1"/>
</dbReference>
<proteinExistence type="predicted"/>
<dbReference type="InterPro" id="IPR015837">
    <property type="entry name" value="UCP026622_CAAX_protease"/>
</dbReference>
<dbReference type="Proteomes" id="UP001432312">
    <property type="component" value="Chromosome"/>
</dbReference>
<keyword evidence="4" id="KW-0645">Protease</keyword>
<reference evidence="4" key="1">
    <citation type="submission" date="2022-10" db="EMBL/GenBank/DDBJ databases">
        <title>The complete genomes of actinobacterial strains from the NBC collection.</title>
        <authorList>
            <person name="Joergensen T.S."/>
            <person name="Alvarez Arevalo M."/>
            <person name="Sterndorff E.B."/>
            <person name="Faurdal D."/>
            <person name="Vuksanovic O."/>
            <person name="Mourched A.-S."/>
            <person name="Charusanti P."/>
            <person name="Shaw S."/>
            <person name="Blin K."/>
            <person name="Weber T."/>
        </authorList>
    </citation>
    <scope>NUCLEOTIDE SEQUENCE</scope>
    <source>
        <strain evidence="4">NBC_00303</strain>
    </source>
</reference>
<feature type="transmembrane region" description="Helical" evidence="2">
    <location>
        <begin position="32"/>
        <end position="52"/>
    </location>
</feature>
<dbReference type="GO" id="GO:0008237">
    <property type="term" value="F:metallopeptidase activity"/>
    <property type="evidence" value="ECO:0007669"/>
    <property type="project" value="UniProtKB-KW"/>
</dbReference>
<keyword evidence="2" id="KW-0812">Transmembrane</keyword>
<feature type="domain" description="CAAX prenyl protease 2/Lysostaphin resistance protein A-like" evidence="3">
    <location>
        <begin position="139"/>
        <end position="251"/>
    </location>
</feature>
<sequence length="260" mass="26851">MPCGDPDDAERREAAGPRAASDPSRRRWRGPIGTRPAVGLTLAVLVAANLAVHYRSGPLGLLTAVAASVLLIGVLHWAGGTRADAGLAPGTFARGARWALALIGLVGLVYLAGALLPETRPLFEDRRHDGMGAGELAVRVLVLVPVGTVLLEEVAFRGVLYGLVCRAHGALRATAVSSLLFGLWHVLPSLHLATAKPALTEVFGDSAAGAALAVVAAVLFTAAAGVLFCELRRRSGSLLAPMGLHWAVNAFGYVAGLLLS</sequence>
<dbReference type="GeneID" id="95500833"/>
<feature type="transmembrane region" description="Helical" evidence="2">
    <location>
        <begin position="98"/>
        <end position="116"/>
    </location>
</feature>
<accession>A0ABZ1QPE9</accession>
<feature type="transmembrane region" description="Helical" evidence="2">
    <location>
        <begin position="169"/>
        <end position="187"/>
    </location>
</feature>
<dbReference type="PIRSF" id="PIRSF026622">
    <property type="entry name" value="Proteas_026622"/>
    <property type="match status" value="1"/>
</dbReference>
<name>A0ABZ1QPE9_9ACTN</name>